<name>A0A0F9HDH6_9ZZZZ</name>
<dbReference type="EMBL" id="LAZR01017251">
    <property type="protein sequence ID" value="KKM01197.1"/>
    <property type="molecule type" value="Genomic_DNA"/>
</dbReference>
<dbReference type="AlphaFoldDB" id="A0A0F9HDH6"/>
<proteinExistence type="predicted"/>
<protein>
    <submittedName>
        <fullName evidence="1">Uncharacterized protein</fullName>
    </submittedName>
</protein>
<evidence type="ECO:0000313" key="1">
    <source>
        <dbReference type="EMBL" id="KKM01197.1"/>
    </source>
</evidence>
<reference evidence="1" key="1">
    <citation type="journal article" date="2015" name="Nature">
        <title>Complex archaea that bridge the gap between prokaryotes and eukaryotes.</title>
        <authorList>
            <person name="Spang A."/>
            <person name="Saw J.H."/>
            <person name="Jorgensen S.L."/>
            <person name="Zaremba-Niedzwiedzka K."/>
            <person name="Martijn J."/>
            <person name="Lind A.E."/>
            <person name="van Eijk R."/>
            <person name="Schleper C."/>
            <person name="Guy L."/>
            <person name="Ettema T.J."/>
        </authorList>
    </citation>
    <scope>NUCLEOTIDE SEQUENCE</scope>
</reference>
<organism evidence="1">
    <name type="scientific">marine sediment metagenome</name>
    <dbReference type="NCBI Taxonomy" id="412755"/>
    <lineage>
        <taxon>unclassified sequences</taxon>
        <taxon>metagenomes</taxon>
        <taxon>ecological metagenomes</taxon>
    </lineage>
</organism>
<sequence length="51" mass="5865">MVKSLARRRSTTEPLPPLWAYCSLERLRRGGFAGILSHHLVYVGQRCPRDL</sequence>
<gene>
    <name evidence="1" type="ORF">LCGC14_1796790</name>
</gene>
<comment type="caution">
    <text evidence="1">The sequence shown here is derived from an EMBL/GenBank/DDBJ whole genome shotgun (WGS) entry which is preliminary data.</text>
</comment>
<accession>A0A0F9HDH6</accession>